<keyword evidence="5 7" id="KW-0648">Protein biosynthesis</keyword>
<comment type="subcellular location">
    <subcellularLocation>
        <location evidence="7">Cytoplasm</location>
    </subcellularLocation>
</comment>
<evidence type="ECO:0000256" key="1">
    <source>
        <dbReference type="ARBA" id="ARBA00022490"/>
    </source>
</evidence>
<dbReference type="GO" id="GO:0033290">
    <property type="term" value="C:eukaryotic 48S preinitiation complex"/>
    <property type="evidence" value="ECO:0007669"/>
    <property type="project" value="UniProtKB-UniRule"/>
</dbReference>
<keyword evidence="4" id="KW-0677">Repeat</keyword>
<dbReference type="SMART" id="SM00320">
    <property type="entry name" value="WD40"/>
    <property type="match status" value="6"/>
</dbReference>
<comment type="similarity">
    <text evidence="6">Belongs to the WD repeat STRAP family.</text>
</comment>
<dbReference type="GO" id="GO:0001732">
    <property type="term" value="P:formation of cytoplasmic translation initiation complex"/>
    <property type="evidence" value="ECO:0007669"/>
    <property type="project" value="UniProtKB-UniRule"/>
</dbReference>
<evidence type="ECO:0000256" key="6">
    <source>
        <dbReference type="ARBA" id="ARBA00038394"/>
    </source>
</evidence>
<dbReference type="GO" id="GO:0071541">
    <property type="term" value="C:eukaryotic translation initiation factor 3 complex, eIF3m"/>
    <property type="evidence" value="ECO:0007669"/>
    <property type="project" value="TreeGrafter"/>
</dbReference>
<evidence type="ECO:0000256" key="4">
    <source>
        <dbReference type="ARBA" id="ARBA00022737"/>
    </source>
</evidence>
<sequence length="662" mass="72521">MRPILLQGHERSLTQIKFNLEGDLLFSCSKDNIINVWFSHNGERLGTYDGNNGTVWTLDVDPESKFMVSGAADNTLRLWSVQTGKNLFTWEFPTAVKRVAFNDDGTRVVCITEQRMGYQCAIRTFKINRDGDGTNQSKEPLYNFNPIGSKATVCAFTNVPNVIFTGHESGKVALFNVKSGEELHNNERAHGEAVTDLQFSKDRTYCITSSKDKSARIHDAKTLQVLKTFPTETPLNSAALMPNRPYVLLGGGQEAMSVTTTAARQGKFETRFWHKIFEEEVGRVKGHFGPVNTIAVHPAGTGYASGGEDGFHNRLSYIICPQHRFLALTVFSSLYILSAPFSPSSSQTMRSNAFLLPSVVLIASTPSLCDFPVCRSCGSEETLVAWVKRSERNVPPLGYGIPTSNGGSMLTKIPVTYPMGQGEPLNIIISGNSDSRVLVDSPSDGGLQNYFQSLGFSGECLGQRESVHQAANLGDGHDFKNETAVIRWNYGDPELGACKETIQGGNHFRYWIQDGPQVNSGAIFLAASYEKPIAQQHDIVPNGYNLGRDWLVGNITQSSIPTLNLTNGTTYSGSTSSEGYTYKTDISYLSGYLEDTNDGINHNISVGVDGINSVDGLVAVLDVDITQVPPNTSAAWRPSLVSLWHLSCYSFLISFLSFELLS</sequence>
<comment type="function">
    <text evidence="7">Component of the eukaryotic translation initiation factor 3 (eIF-3) complex, which is involved in protein synthesis of a specialized repertoire of mRNAs and, together with other initiation factors, stimulates binding of mRNA and methionyl-tRNAi to the 40S ribosome. The eIF-3 complex specifically targets and initiates translation of a subset of mRNAs involved in cell proliferation.</text>
</comment>
<dbReference type="InterPro" id="IPR001680">
    <property type="entry name" value="WD40_rpt"/>
</dbReference>
<evidence type="ECO:0000313" key="10">
    <source>
        <dbReference type="Proteomes" id="UP000629468"/>
    </source>
</evidence>
<evidence type="ECO:0000256" key="3">
    <source>
        <dbReference type="ARBA" id="ARBA00022574"/>
    </source>
</evidence>
<keyword evidence="1 7" id="KW-0963">Cytoplasm</keyword>
<proteinExistence type="inferred from homology"/>
<dbReference type="GO" id="GO:0003723">
    <property type="term" value="F:RNA binding"/>
    <property type="evidence" value="ECO:0007669"/>
    <property type="project" value="TreeGrafter"/>
</dbReference>
<name>A0A8H7CAA6_AGABI</name>
<dbReference type="AlphaFoldDB" id="A0A8H7CAA6"/>
<evidence type="ECO:0000256" key="5">
    <source>
        <dbReference type="ARBA" id="ARBA00022917"/>
    </source>
</evidence>
<comment type="caution">
    <text evidence="9">The sequence shown here is derived from an EMBL/GenBank/DDBJ whole genome shotgun (WGS) entry which is preliminary data.</text>
</comment>
<dbReference type="PROSITE" id="PS50294">
    <property type="entry name" value="WD_REPEATS_REGION"/>
    <property type="match status" value="2"/>
</dbReference>
<dbReference type="InterPro" id="IPR015943">
    <property type="entry name" value="WD40/YVTN_repeat-like_dom_sf"/>
</dbReference>
<gene>
    <name evidence="7" type="primary">TIF34</name>
    <name evidence="9" type="ORF">Agabi119p4_7872</name>
</gene>
<comment type="subunit">
    <text evidence="7">Component of the eukaryotic translation initiation factor 3 (eIF-3) complex.</text>
</comment>
<feature type="repeat" description="WD" evidence="8">
    <location>
        <begin position="187"/>
        <end position="228"/>
    </location>
</feature>
<dbReference type="PANTHER" id="PTHR19877">
    <property type="entry name" value="EUKARYOTIC TRANSLATION INITIATION FACTOR 3 SUBUNIT I"/>
    <property type="match status" value="1"/>
</dbReference>
<dbReference type="HAMAP" id="MF_03008">
    <property type="entry name" value="eIF3i"/>
    <property type="match status" value="1"/>
</dbReference>
<dbReference type="PROSITE" id="PS50082">
    <property type="entry name" value="WD_REPEATS_2"/>
    <property type="match status" value="3"/>
</dbReference>
<evidence type="ECO:0000313" key="9">
    <source>
        <dbReference type="EMBL" id="KAF7768629.1"/>
    </source>
</evidence>
<accession>A0A8H7CAA6</accession>
<dbReference type="PANTHER" id="PTHR19877:SF1">
    <property type="entry name" value="EUKARYOTIC TRANSLATION INITIATION FACTOR 3 SUBUNIT I"/>
    <property type="match status" value="1"/>
</dbReference>
<dbReference type="GO" id="GO:0016282">
    <property type="term" value="C:eukaryotic 43S preinitiation complex"/>
    <property type="evidence" value="ECO:0007669"/>
    <property type="project" value="UniProtKB-UniRule"/>
</dbReference>
<dbReference type="SUPFAM" id="SSF50978">
    <property type="entry name" value="WD40 repeat-like"/>
    <property type="match status" value="1"/>
</dbReference>
<organism evidence="9 10">
    <name type="scientific">Agaricus bisporus var. burnettii</name>
    <dbReference type="NCBI Taxonomy" id="192524"/>
    <lineage>
        <taxon>Eukaryota</taxon>
        <taxon>Fungi</taxon>
        <taxon>Dikarya</taxon>
        <taxon>Basidiomycota</taxon>
        <taxon>Agaricomycotina</taxon>
        <taxon>Agaricomycetes</taxon>
        <taxon>Agaricomycetidae</taxon>
        <taxon>Agaricales</taxon>
        <taxon>Agaricineae</taxon>
        <taxon>Agaricaceae</taxon>
        <taxon>Agaricus</taxon>
    </lineage>
</organism>
<comment type="similarity">
    <text evidence="7">Belongs to the eIF-3 subunit I family.</text>
</comment>
<dbReference type="GO" id="GO:0003743">
    <property type="term" value="F:translation initiation factor activity"/>
    <property type="evidence" value="ECO:0007669"/>
    <property type="project" value="UniProtKB-UniRule"/>
</dbReference>
<dbReference type="Proteomes" id="UP000629468">
    <property type="component" value="Unassembled WGS sequence"/>
</dbReference>
<feature type="repeat" description="WD" evidence="8">
    <location>
        <begin position="6"/>
        <end position="47"/>
    </location>
</feature>
<reference evidence="9 10" key="1">
    <citation type="journal article" name="Sci. Rep.">
        <title>Telomere-to-telomere assembled and centromere annotated genomes of the two main subspecies of the button mushroom Agaricus bisporus reveal especially polymorphic chromosome ends.</title>
        <authorList>
            <person name="Sonnenberg A.S.M."/>
            <person name="Sedaghat-Telgerd N."/>
            <person name="Lavrijssen B."/>
            <person name="Ohm R.A."/>
            <person name="Hendrickx P.M."/>
            <person name="Scholtmeijer K."/>
            <person name="Baars J.J.P."/>
            <person name="van Peer A."/>
        </authorList>
    </citation>
    <scope>NUCLEOTIDE SEQUENCE [LARGE SCALE GENOMIC DNA]</scope>
    <source>
        <strain evidence="9 10">H119_p4</strain>
    </source>
</reference>
<protein>
    <recommendedName>
        <fullName evidence="7">Eukaryotic translation initiation factor 3 subunit I</fullName>
        <shortName evidence="7">eIF3i</shortName>
    </recommendedName>
    <alternativeName>
        <fullName evidence="7">Eukaryotic translation initiation factor 3 39 kDa subunit homolog</fullName>
        <shortName evidence="7">eIF-3 39 kDa subunit homolog</shortName>
    </alternativeName>
</protein>
<dbReference type="InterPro" id="IPR036322">
    <property type="entry name" value="WD40_repeat_dom_sf"/>
</dbReference>
<dbReference type="Pfam" id="PF24805">
    <property type="entry name" value="EIF3I"/>
    <property type="match status" value="1"/>
</dbReference>
<keyword evidence="2 7" id="KW-0396">Initiation factor</keyword>
<keyword evidence="3 8" id="KW-0853">WD repeat</keyword>
<dbReference type="Gene3D" id="2.130.10.10">
    <property type="entry name" value="YVTN repeat-like/Quinoprotein amine dehydrogenase"/>
    <property type="match status" value="1"/>
</dbReference>
<feature type="repeat" description="WD" evidence="8">
    <location>
        <begin position="48"/>
        <end position="89"/>
    </location>
</feature>
<evidence type="ECO:0000256" key="7">
    <source>
        <dbReference type="HAMAP-Rule" id="MF_03008"/>
    </source>
</evidence>
<evidence type="ECO:0000256" key="8">
    <source>
        <dbReference type="PROSITE-ProRule" id="PRU00221"/>
    </source>
</evidence>
<dbReference type="InterPro" id="IPR027525">
    <property type="entry name" value="eIF3i"/>
</dbReference>
<dbReference type="EMBL" id="JABXXO010000010">
    <property type="protein sequence ID" value="KAF7768629.1"/>
    <property type="molecule type" value="Genomic_DNA"/>
</dbReference>
<evidence type="ECO:0000256" key="2">
    <source>
        <dbReference type="ARBA" id="ARBA00022540"/>
    </source>
</evidence>